<dbReference type="InterPro" id="IPR013830">
    <property type="entry name" value="SGNH_hydro"/>
</dbReference>
<dbReference type="Pfam" id="PF13472">
    <property type="entry name" value="Lipase_GDSL_2"/>
    <property type="match status" value="1"/>
</dbReference>
<organism evidence="2 3">
    <name type="scientific">Gemmobacter fulvus</name>
    <dbReference type="NCBI Taxonomy" id="2840474"/>
    <lineage>
        <taxon>Bacteria</taxon>
        <taxon>Pseudomonadati</taxon>
        <taxon>Pseudomonadota</taxon>
        <taxon>Alphaproteobacteria</taxon>
        <taxon>Rhodobacterales</taxon>
        <taxon>Paracoccaceae</taxon>
        <taxon>Gemmobacter</taxon>
    </lineage>
</organism>
<dbReference type="RefSeq" id="WP_215506278.1">
    <property type="nucleotide sequence ID" value="NZ_CP076361.1"/>
</dbReference>
<evidence type="ECO:0000259" key="1">
    <source>
        <dbReference type="Pfam" id="PF13472"/>
    </source>
</evidence>
<evidence type="ECO:0000313" key="3">
    <source>
        <dbReference type="Proteomes" id="UP000679352"/>
    </source>
</evidence>
<dbReference type="KEGG" id="gfu:KM031_08545"/>
<dbReference type="AlphaFoldDB" id="A0A975S0I4"/>
<protein>
    <submittedName>
        <fullName evidence="2">SGNH/GDSL hydrolase family protein</fullName>
    </submittedName>
</protein>
<gene>
    <name evidence="2" type="ORF">KM031_08545</name>
</gene>
<dbReference type="Gene3D" id="3.40.50.1110">
    <property type="entry name" value="SGNH hydrolase"/>
    <property type="match status" value="1"/>
</dbReference>
<dbReference type="EMBL" id="CP076361">
    <property type="protein sequence ID" value="QWK88943.1"/>
    <property type="molecule type" value="Genomic_DNA"/>
</dbReference>
<keyword evidence="3" id="KW-1185">Reference proteome</keyword>
<dbReference type="GO" id="GO:0016788">
    <property type="term" value="F:hydrolase activity, acting on ester bonds"/>
    <property type="evidence" value="ECO:0007669"/>
    <property type="project" value="UniProtKB-ARBA"/>
</dbReference>
<name>A0A975S0I4_9RHOB</name>
<accession>A0A975S0I4</accession>
<dbReference type="InterPro" id="IPR036514">
    <property type="entry name" value="SGNH_hydro_sf"/>
</dbReference>
<sequence length="211" mass="22045">MPVLLTFGDSNTHGTPPMADRLTYARFDTATRWPRVAQAALGPEWELVEEGLPGRTAQFDDPVMDGMMNGHPALRQALQSHGPIDVLTLMLGTNDVKTRFGAGPEVVMAGMAALLDLATGIELQTRHGGFKVLLICPPPVQEVGVLAVDFWGAAAKSRALPPLYAALAASRGVGFLDAGTVIETSTLDGVHFDAGAHGKLGRAVAGAIAAL</sequence>
<reference evidence="2" key="1">
    <citation type="submission" date="2021-06" db="EMBL/GenBank/DDBJ databases">
        <title>Direct submission.</title>
        <authorList>
            <person name="Lee C.-S."/>
            <person name="Jin L."/>
        </authorList>
    </citation>
    <scope>NUCLEOTIDE SEQUENCE</scope>
    <source>
        <strain evidence="2">Con5</strain>
    </source>
</reference>
<dbReference type="Proteomes" id="UP000679352">
    <property type="component" value="Chromosome"/>
</dbReference>
<proteinExistence type="predicted"/>
<feature type="domain" description="SGNH hydrolase-type esterase" evidence="1">
    <location>
        <begin position="7"/>
        <end position="192"/>
    </location>
</feature>
<dbReference type="SUPFAM" id="SSF52266">
    <property type="entry name" value="SGNH hydrolase"/>
    <property type="match status" value="1"/>
</dbReference>
<keyword evidence="2" id="KW-0378">Hydrolase</keyword>
<evidence type="ECO:0000313" key="2">
    <source>
        <dbReference type="EMBL" id="QWK88943.1"/>
    </source>
</evidence>
<dbReference type="CDD" id="cd01839">
    <property type="entry name" value="SGNH_arylesterase_like"/>
    <property type="match status" value="1"/>
</dbReference>